<keyword evidence="4" id="KW-0539">Nucleus</keyword>
<reference evidence="7" key="1">
    <citation type="journal article" date="2020" name="Stud. Mycol.">
        <title>101 Dothideomycetes genomes: a test case for predicting lifestyles and emergence of pathogens.</title>
        <authorList>
            <person name="Haridas S."/>
            <person name="Albert R."/>
            <person name="Binder M."/>
            <person name="Bloem J."/>
            <person name="Labutti K."/>
            <person name="Salamov A."/>
            <person name="Andreopoulos B."/>
            <person name="Baker S."/>
            <person name="Barry K."/>
            <person name="Bills G."/>
            <person name="Bluhm B."/>
            <person name="Cannon C."/>
            <person name="Castanera R."/>
            <person name="Culley D."/>
            <person name="Daum C."/>
            <person name="Ezra D."/>
            <person name="Gonzalez J."/>
            <person name="Henrissat B."/>
            <person name="Kuo A."/>
            <person name="Liang C."/>
            <person name="Lipzen A."/>
            <person name="Lutzoni F."/>
            <person name="Magnuson J."/>
            <person name="Mondo S."/>
            <person name="Nolan M."/>
            <person name="Ohm R."/>
            <person name="Pangilinan J."/>
            <person name="Park H.-J."/>
            <person name="Ramirez L."/>
            <person name="Alfaro M."/>
            <person name="Sun H."/>
            <person name="Tritt A."/>
            <person name="Yoshinaga Y."/>
            <person name="Zwiers L.-H."/>
            <person name="Turgeon B."/>
            <person name="Goodwin S."/>
            <person name="Spatafora J."/>
            <person name="Crous P."/>
            <person name="Grigoriev I."/>
        </authorList>
    </citation>
    <scope>NUCLEOTIDE SEQUENCE</scope>
    <source>
        <strain evidence="7">CBS 133067</strain>
    </source>
</reference>
<dbReference type="Pfam" id="PF04082">
    <property type="entry name" value="Fungal_trans"/>
    <property type="match status" value="1"/>
</dbReference>
<evidence type="ECO:0000256" key="4">
    <source>
        <dbReference type="ARBA" id="ARBA00023242"/>
    </source>
</evidence>
<dbReference type="GO" id="GO:0000978">
    <property type="term" value="F:RNA polymerase II cis-regulatory region sequence-specific DNA binding"/>
    <property type="evidence" value="ECO:0007669"/>
    <property type="project" value="TreeGrafter"/>
</dbReference>
<evidence type="ECO:0000313" key="8">
    <source>
        <dbReference type="Proteomes" id="UP000799772"/>
    </source>
</evidence>
<feature type="non-terminal residue" evidence="7">
    <location>
        <position position="1"/>
    </location>
</feature>
<dbReference type="PANTHER" id="PTHR47424:SF3">
    <property type="entry name" value="REGULATORY PROTEIN GAL4"/>
    <property type="match status" value="1"/>
</dbReference>
<evidence type="ECO:0000259" key="6">
    <source>
        <dbReference type="SMART" id="SM00906"/>
    </source>
</evidence>
<dbReference type="GO" id="GO:0008270">
    <property type="term" value="F:zinc ion binding"/>
    <property type="evidence" value="ECO:0007669"/>
    <property type="project" value="InterPro"/>
</dbReference>
<keyword evidence="2" id="KW-0238">DNA-binding</keyword>
<organism evidence="7 8">
    <name type="scientific">Rhizodiscina lignyota</name>
    <dbReference type="NCBI Taxonomy" id="1504668"/>
    <lineage>
        <taxon>Eukaryota</taxon>
        <taxon>Fungi</taxon>
        <taxon>Dikarya</taxon>
        <taxon>Ascomycota</taxon>
        <taxon>Pezizomycotina</taxon>
        <taxon>Dothideomycetes</taxon>
        <taxon>Pleosporomycetidae</taxon>
        <taxon>Aulographales</taxon>
        <taxon>Rhizodiscinaceae</taxon>
        <taxon>Rhizodiscina</taxon>
    </lineage>
</organism>
<sequence length="231" mass="26540">PTRAFADQLVDAYFERVHILYPFLHETTFRADYELMWSPETSHALKSDTAKSAILNIVFGYGCEFSHALPEHDIFDKASPFVSRARNIIFSHVFKNTDLALVQAMLLLSHYLQGILELNECWNLVGLMIRSAISIGLHQNPSEDKSLTPVEKEIRKRVWWGCFILNRTLSMKFGRPPSIMVDDALNVDLPFDVDDQYITEPSAIPRQPSSRPSRTTFFTQTVSQQRKEPHQ</sequence>
<feature type="domain" description="Xylanolytic transcriptional activator regulatory" evidence="6">
    <location>
        <begin position="121"/>
        <end position="196"/>
    </location>
</feature>
<feature type="compositionally biased region" description="Polar residues" evidence="5">
    <location>
        <begin position="207"/>
        <end position="224"/>
    </location>
</feature>
<keyword evidence="8" id="KW-1185">Reference proteome</keyword>
<dbReference type="OrthoDB" id="424974at2759"/>
<dbReference type="Proteomes" id="UP000799772">
    <property type="component" value="Unassembled WGS sequence"/>
</dbReference>
<dbReference type="CDD" id="cd12148">
    <property type="entry name" value="fungal_TF_MHR"/>
    <property type="match status" value="1"/>
</dbReference>
<proteinExistence type="predicted"/>
<dbReference type="InterPro" id="IPR007219">
    <property type="entry name" value="XnlR_reg_dom"/>
</dbReference>
<evidence type="ECO:0000256" key="2">
    <source>
        <dbReference type="ARBA" id="ARBA00023125"/>
    </source>
</evidence>
<keyword evidence="1" id="KW-0805">Transcription regulation</keyword>
<name>A0A9P4M0N8_9PEZI</name>
<dbReference type="AlphaFoldDB" id="A0A9P4M0N8"/>
<evidence type="ECO:0000256" key="1">
    <source>
        <dbReference type="ARBA" id="ARBA00023015"/>
    </source>
</evidence>
<dbReference type="EMBL" id="ML978145">
    <property type="protein sequence ID" value="KAF2092500.1"/>
    <property type="molecule type" value="Genomic_DNA"/>
</dbReference>
<dbReference type="GO" id="GO:0005634">
    <property type="term" value="C:nucleus"/>
    <property type="evidence" value="ECO:0007669"/>
    <property type="project" value="TreeGrafter"/>
</dbReference>
<evidence type="ECO:0000313" key="7">
    <source>
        <dbReference type="EMBL" id="KAF2092500.1"/>
    </source>
</evidence>
<dbReference type="InterPro" id="IPR051127">
    <property type="entry name" value="Fungal_SecMet_Regulators"/>
</dbReference>
<dbReference type="GO" id="GO:0006351">
    <property type="term" value="P:DNA-templated transcription"/>
    <property type="evidence" value="ECO:0007669"/>
    <property type="project" value="InterPro"/>
</dbReference>
<gene>
    <name evidence="7" type="ORF">NA57DRAFT_50066</name>
</gene>
<evidence type="ECO:0000256" key="5">
    <source>
        <dbReference type="SAM" id="MobiDB-lite"/>
    </source>
</evidence>
<protein>
    <recommendedName>
        <fullName evidence="6">Xylanolytic transcriptional activator regulatory domain-containing protein</fullName>
    </recommendedName>
</protein>
<comment type="caution">
    <text evidence="7">The sequence shown here is derived from an EMBL/GenBank/DDBJ whole genome shotgun (WGS) entry which is preliminary data.</text>
</comment>
<accession>A0A9P4M0N8</accession>
<dbReference type="PANTHER" id="PTHR47424">
    <property type="entry name" value="REGULATORY PROTEIN GAL4"/>
    <property type="match status" value="1"/>
</dbReference>
<dbReference type="GO" id="GO:0000435">
    <property type="term" value="P:positive regulation of transcription from RNA polymerase II promoter by galactose"/>
    <property type="evidence" value="ECO:0007669"/>
    <property type="project" value="TreeGrafter"/>
</dbReference>
<dbReference type="SMART" id="SM00906">
    <property type="entry name" value="Fungal_trans"/>
    <property type="match status" value="1"/>
</dbReference>
<keyword evidence="3" id="KW-0804">Transcription</keyword>
<feature type="region of interest" description="Disordered" evidence="5">
    <location>
        <begin position="202"/>
        <end position="231"/>
    </location>
</feature>
<dbReference type="GO" id="GO:0000981">
    <property type="term" value="F:DNA-binding transcription factor activity, RNA polymerase II-specific"/>
    <property type="evidence" value="ECO:0007669"/>
    <property type="project" value="TreeGrafter"/>
</dbReference>
<evidence type="ECO:0000256" key="3">
    <source>
        <dbReference type="ARBA" id="ARBA00023163"/>
    </source>
</evidence>